<dbReference type="InterPro" id="IPR007392">
    <property type="entry name" value="GD_AH_second"/>
</dbReference>
<dbReference type="GO" id="GO:0016787">
    <property type="term" value="F:hydrolase activity"/>
    <property type="evidence" value="ECO:0007669"/>
    <property type="project" value="UniProtKB-KW"/>
</dbReference>
<dbReference type="PANTHER" id="PTHR30536">
    <property type="entry name" value="ALTRONATE/GALACTARATE DEHYDRATASE"/>
    <property type="match status" value="1"/>
</dbReference>
<accession>A0ABS9MQL7</accession>
<organism evidence="5 6">
    <name type="scientific">Mesosutterella porci</name>
    <dbReference type="NCBI Taxonomy" id="2915351"/>
    <lineage>
        <taxon>Bacteria</taxon>
        <taxon>Pseudomonadati</taxon>
        <taxon>Pseudomonadota</taxon>
        <taxon>Betaproteobacteria</taxon>
        <taxon>Burkholderiales</taxon>
        <taxon>Sutterellaceae</taxon>
        <taxon>Mesosutterella</taxon>
    </lineage>
</organism>
<keyword evidence="2" id="KW-0456">Lyase</keyword>
<comment type="caution">
    <text evidence="5">The sequence shown here is derived from an EMBL/GenBank/DDBJ whole genome shotgun (WGS) entry which is preliminary data.</text>
</comment>
<protein>
    <submittedName>
        <fullName evidence="5">UxaA family hydrolase</fullName>
    </submittedName>
</protein>
<evidence type="ECO:0000259" key="3">
    <source>
        <dbReference type="Pfam" id="PF04295"/>
    </source>
</evidence>
<evidence type="ECO:0000256" key="1">
    <source>
        <dbReference type="ARBA" id="ARBA00010986"/>
    </source>
</evidence>
<comment type="similarity">
    <text evidence="1">Belongs to the UxaA family.</text>
</comment>
<reference evidence="5 6" key="1">
    <citation type="submission" date="2022-02" db="EMBL/GenBank/DDBJ databases">
        <title>Mesosutterella porci, a novel member of the family Sutterellaceae from pig feces.</title>
        <authorList>
            <person name="Wylensek D."/>
            <person name="Clavel T."/>
        </authorList>
    </citation>
    <scope>NUCLEOTIDE SEQUENCE [LARGE SCALE GENOMIC DNA]</scope>
    <source>
        <strain evidence="6">oilRF-744-wt-GAM-9</strain>
    </source>
</reference>
<dbReference type="PANTHER" id="PTHR30536:SF5">
    <property type="entry name" value="ALTRONATE DEHYDRATASE"/>
    <property type="match status" value="1"/>
</dbReference>
<feature type="domain" description="D-galactarate/Altronate dehydratase second" evidence="3">
    <location>
        <begin position="8"/>
        <end position="139"/>
    </location>
</feature>
<dbReference type="Proteomes" id="UP001297600">
    <property type="component" value="Unassembled WGS sequence"/>
</dbReference>
<feature type="domain" description="D-galactarate/Altronate dehydratase C-terminal" evidence="4">
    <location>
        <begin position="151"/>
        <end position="393"/>
    </location>
</feature>
<proteinExistence type="inferred from homology"/>
<dbReference type="Pfam" id="PF20629">
    <property type="entry name" value="GD_AH_C"/>
    <property type="match status" value="1"/>
</dbReference>
<name>A0ABS9MQL7_9BURK</name>
<keyword evidence="6" id="KW-1185">Reference proteome</keyword>
<sequence length="404" mass="43161">MSEKTFLGYMRPDGHAGARNCVLIMPVVRSLNFIASNVARMTRMTRHFEIPAETGRPEKDRETIARTMIGLMHNPNVGGVLLLAIKPAASSAYKNMGIERFIAEAEKTGRPWRVVYLTESGGSYGLLGEALRAARELIVTVSGARRTPCPLSSLTLAVKCGTSDATSGIAGNPCVGAAFDRVVNAGGTAFFSETTEIIGAENLVAARAATPEVSRKILAAAKRWEDKALSTGEDIREINPIPANIAAGISTLEEKSLGAIAKSGHARIEDVLQYAQRPAGHGLYFIDAWMSSLSLPLCFAASGAAIVLYQMGGGAMPNHPMMPAINPTVVSPFLYVTGNKNAYARSPDNFDFNSSPIMAGEISIADEGEKLLDHLLEIGSGTLTRMETLNYAEQLEVFMEGPVL</sequence>
<evidence type="ECO:0000313" key="5">
    <source>
        <dbReference type="EMBL" id="MCG5030827.1"/>
    </source>
</evidence>
<gene>
    <name evidence="5" type="ORF">MAF45_05125</name>
</gene>
<evidence type="ECO:0000313" key="6">
    <source>
        <dbReference type="Proteomes" id="UP001297600"/>
    </source>
</evidence>
<dbReference type="Pfam" id="PF04295">
    <property type="entry name" value="GD_AH_second"/>
    <property type="match status" value="1"/>
</dbReference>
<dbReference type="InterPro" id="IPR048332">
    <property type="entry name" value="GD_AH_C"/>
</dbReference>
<evidence type="ECO:0000256" key="2">
    <source>
        <dbReference type="ARBA" id="ARBA00023239"/>
    </source>
</evidence>
<keyword evidence="5" id="KW-0378">Hydrolase</keyword>
<dbReference type="EMBL" id="JAKNCT010000005">
    <property type="protein sequence ID" value="MCG5030827.1"/>
    <property type="molecule type" value="Genomic_DNA"/>
</dbReference>
<dbReference type="RefSeq" id="WP_237978482.1">
    <property type="nucleotide sequence ID" value="NZ_JAKNCT010000005.1"/>
</dbReference>
<evidence type="ECO:0000259" key="4">
    <source>
        <dbReference type="Pfam" id="PF20629"/>
    </source>
</evidence>
<dbReference type="InterPro" id="IPR052172">
    <property type="entry name" value="UxaA_altronate/galactarate_dh"/>
</dbReference>